<evidence type="ECO:0000313" key="4">
    <source>
        <dbReference type="Proteomes" id="UP000249363"/>
    </source>
</evidence>
<sequence length="173" mass="18496">MAPITLQSRQSTTSTSDTCPSSLSGGAIAGIVIGSIAGTLLIIWLIRSCFLPGAPGNRDPEGTGSAPVVYSSTRPRRQRRSRNYRDGPDYVEYIEKSPVRPDGLGGPFPDLHYVVLLSVFSLWSTANETSPVREKALSAVAAEENTPFLPPPRSVSCSNQSLSTLFSSHDTTV</sequence>
<organism evidence="3 4">
    <name type="scientific">Talaromyces amestolkiae</name>
    <dbReference type="NCBI Taxonomy" id="1196081"/>
    <lineage>
        <taxon>Eukaryota</taxon>
        <taxon>Fungi</taxon>
        <taxon>Dikarya</taxon>
        <taxon>Ascomycota</taxon>
        <taxon>Pezizomycotina</taxon>
        <taxon>Eurotiomycetes</taxon>
        <taxon>Eurotiomycetidae</taxon>
        <taxon>Eurotiales</taxon>
        <taxon>Trichocomaceae</taxon>
        <taxon>Talaromyces</taxon>
        <taxon>Talaromyces sect. Talaromyces</taxon>
    </lineage>
</organism>
<feature type="region of interest" description="Disordered" evidence="1">
    <location>
        <begin position="56"/>
        <end position="86"/>
    </location>
</feature>
<accession>A0A364KXS2</accession>
<feature type="transmembrane region" description="Helical" evidence="2">
    <location>
        <begin position="23"/>
        <end position="46"/>
    </location>
</feature>
<evidence type="ECO:0000313" key="3">
    <source>
        <dbReference type="EMBL" id="RAO68348.1"/>
    </source>
</evidence>
<dbReference type="OrthoDB" id="5423884at2759"/>
<dbReference type="AlphaFoldDB" id="A0A364KXS2"/>
<dbReference type="EMBL" id="MIKG01000007">
    <property type="protein sequence ID" value="RAO68348.1"/>
    <property type="molecule type" value="Genomic_DNA"/>
</dbReference>
<keyword evidence="2" id="KW-1133">Transmembrane helix</keyword>
<evidence type="ECO:0000256" key="1">
    <source>
        <dbReference type="SAM" id="MobiDB-lite"/>
    </source>
</evidence>
<evidence type="ECO:0000256" key="2">
    <source>
        <dbReference type="SAM" id="Phobius"/>
    </source>
</evidence>
<comment type="caution">
    <text evidence="3">The sequence shown here is derived from an EMBL/GenBank/DDBJ whole genome shotgun (WGS) entry which is preliminary data.</text>
</comment>
<keyword evidence="2" id="KW-0472">Membrane</keyword>
<protein>
    <submittedName>
        <fullName evidence="3">Uncharacterized protein</fullName>
    </submittedName>
</protein>
<feature type="region of interest" description="Disordered" evidence="1">
    <location>
        <begin position="1"/>
        <end position="21"/>
    </location>
</feature>
<keyword evidence="4" id="KW-1185">Reference proteome</keyword>
<dbReference type="GeneID" id="63793576"/>
<name>A0A364KXS2_TALAM</name>
<gene>
    <name evidence="3" type="ORF">BHQ10_004360</name>
</gene>
<keyword evidence="2" id="KW-0812">Transmembrane</keyword>
<dbReference type="RefSeq" id="XP_040732864.1">
    <property type="nucleotide sequence ID" value="XM_040876718.1"/>
</dbReference>
<dbReference type="Proteomes" id="UP000249363">
    <property type="component" value="Unassembled WGS sequence"/>
</dbReference>
<proteinExistence type="predicted"/>
<reference evidence="3 4" key="1">
    <citation type="journal article" date="2017" name="Biotechnol. Biofuels">
        <title>Differential beta-glucosidase expression as a function of carbon source availability in Talaromyces amestolkiae: a genomic and proteomic approach.</title>
        <authorList>
            <person name="de Eugenio L.I."/>
            <person name="Mendez-Liter J.A."/>
            <person name="Nieto-Dominguez M."/>
            <person name="Alonso L."/>
            <person name="Gil-Munoz J."/>
            <person name="Barriuso J."/>
            <person name="Prieto A."/>
            <person name="Martinez M.J."/>
        </authorList>
    </citation>
    <scope>NUCLEOTIDE SEQUENCE [LARGE SCALE GENOMIC DNA]</scope>
    <source>
        <strain evidence="3 4">CIB</strain>
    </source>
</reference>